<evidence type="ECO:0000313" key="4">
    <source>
        <dbReference type="Proteomes" id="UP000799753"/>
    </source>
</evidence>
<organism evidence="3 4">
    <name type="scientific">Massarina eburnea CBS 473.64</name>
    <dbReference type="NCBI Taxonomy" id="1395130"/>
    <lineage>
        <taxon>Eukaryota</taxon>
        <taxon>Fungi</taxon>
        <taxon>Dikarya</taxon>
        <taxon>Ascomycota</taxon>
        <taxon>Pezizomycotina</taxon>
        <taxon>Dothideomycetes</taxon>
        <taxon>Pleosporomycetidae</taxon>
        <taxon>Pleosporales</taxon>
        <taxon>Massarineae</taxon>
        <taxon>Massarinaceae</taxon>
        <taxon>Massarina</taxon>
    </lineage>
</organism>
<evidence type="ECO:0000313" key="3">
    <source>
        <dbReference type="EMBL" id="KAF2640002.1"/>
    </source>
</evidence>
<dbReference type="InterPro" id="IPR001242">
    <property type="entry name" value="Condensation_dom"/>
</dbReference>
<reference evidence="3" key="1">
    <citation type="journal article" date="2020" name="Stud. Mycol.">
        <title>101 Dothideomycetes genomes: a test case for predicting lifestyles and emergence of pathogens.</title>
        <authorList>
            <person name="Haridas S."/>
            <person name="Albert R."/>
            <person name="Binder M."/>
            <person name="Bloem J."/>
            <person name="Labutti K."/>
            <person name="Salamov A."/>
            <person name="Andreopoulos B."/>
            <person name="Baker S."/>
            <person name="Barry K."/>
            <person name="Bills G."/>
            <person name="Bluhm B."/>
            <person name="Cannon C."/>
            <person name="Castanera R."/>
            <person name="Culley D."/>
            <person name="Daum C."/>
            <person name="Ezra D."/>
            <person name="Gonzalez J."/>
            <person name="Henrissat B."/>
            <person name="Kuo A."/>
            <person name="Liang C."/>
            <person name="Lipzen A."/>
            <person name="Lutzoni F."/>
            <person name="Magnuson J."/>
            <person name="Mondo S."/>
            <person name="Nolan M."/>
            <person name="Ohm R."/>
            <person name="Pangilinan J."/>
            <person name="Park H.-J."/>
            <person name="Ramirez L."/>
            <person name="Alfaro M."/>
            <person name="Sun H."/>
            <person name="Tritt A."/>
            <person name="Yoshinaga Y."/>
            <person name="Zwiers L.-H."/>
            <person name="Turgeon B."/>
            <person name="Goodwin S."/>
            <person name="Spatafora J."/>
            <person name="Crous P."/>
            <person name="Grigoriev I."/>
        </authorList>
    </citation>
    <scope>NUCLEOTIDE SEQUENCE</scope>
    <source>
        <strain evidence="3">CBS 473.64</strain>
    </source>
</reference>
<evidence type="ECO:0000259" key="2">
    <source>
        <dbReference type="Pfam" id="PF00668"/>
    </source>
</evidence>
<evidence type="ECO:0000256" key="1">
    <source>
        <dbReference type="ARBA" id="ARBA00029454"/>
    </source>
</evidence>
<keyword evidence="4" id="KW-1185">Reference proteome</keyword>
<dbReference type="Pfam" id="PF00668">
    <property type="entry name" value="Condensation"/>
    <property type="match status" value="1"/>
</dbReference>
<dbReference type="EMBL" id="MU006785">
    <property type="protein sequence ID" value="KAF2640002.1"/>
    <property type="molecule type" value="Genomic_DNA"/>
</dbReference>
<feature type="domain" description="Condensation" evidence="2">
    <location>
        <begin position="53"/>
        <end position="162"/>
    </location>
</feature>
<comment type="similarity">
    <text evidence="1">Belongs to the NRP synthetase family.</text>
</comment>
<gene>
    <name evidence="3" type="ORF">P280DRAFT_518434</name>
</gene>
<dbReference type="Gene3D" id="3.30.559.10">
    <property type="entry name" value="Chloramphenicol acetyltransferase-like domain"/>
    <property type="match status" value="1"/>
</dbReference>
<sequence length="168" mass="19046">MANETLADMALQAERLTDIKTKTQEGQPNSPFDLSPIQQFYADLAFGQDEVSQSTKQRFNYSFYFRLRAYTSAERLSSAFEAVTRKHAMLRSRFRVDGKTGIPYQLITEDISALYRFTIHDCASIEDARKAIEQAQTSLDIRNGPLASVDLVNTISDQFLFLTILVTT</sequence>
<keyword evidence="3" id="KW-0808">Transferase</keyword>
<accession>A0A6A6RYE2</accession>
<keyword evidence="3" id="KW-0012">Acyltransferase</keyword>
<dbReference type="GO" id="GO:0016746">
    <property type="term" value="F:acyltransferase activity"/>
    <property type="evidence" value="ECO:0007669"/>
    <property type="project" value="UniProtKB-KW"/>
</dbReference>
<dbReference type="SUPFAM" id="SSF52777">
    <property type="entry name" value="CoA-dependent acyltransferases"/>
    <property type="match status" value="1"/>
</dbReference>
<dbReference type="InterPro" id="IPR023213">
    <property type="entry name" value="CAT-like_dom_sf"/>
</dbReference>
<proteinExistence type="inferred from homology"/>
<dbReference type="PANTHER" id="PTHR45398">
    <property type="match status" value="1"/>
</dbReference>
<protein>
    <submittedName>
        <fullName evidence="3">CoA-dependent acyltransferase</fullName>
    </submittedName>
</protein>
<dbReference type="Proteomes" id="UP000799753">
    <property type="component" value="Unassembled WGS sequence"/>
</dbReference>
<dbReference type="AlphaFoldDB" id="A0A6A6RYE2"/>
<dbReference type="PANTHER" id="PTHR45398:SF1">
    <property type="entry name" value="ENZYME, PUTATIVE (JCVI)-RELATED"/>
    <property type="match status" value="1"/>
</dbReference>
<name>A0A6A6RYE2_9PLEO</name>